<dbReference type="KEGG" id="upl:DSM104440_00688"/>
<dbReference type="Pfam" id="PF05437">
    <property type="entry name" value="AzlD"/>
    <property type="match status" value="1"/>
</dbReference>
<evidence type="ECO:0000313" key="3">
    <source>
        <dbReference type="Proteomes" id="UP000503096"/>
    </source>
</evidence>
<protein>
    <recommendedName>
        <fullName evidence="4">Branched-chain amino acid transport protein</fullName>
    </recommendedName>
</protein>
<evidence type="ECO:0000256" key="1">
    <source>
        <dbReference type="SAM" id="Phobius"/>
    </source>
</evidence>
<keyword evidence="1" id="KW-1133">Transmembrane helix</keyword>
<keyword evidence="1" id="KW-0472">Membrane</keyword>
<dbReference type="Proteomes" id="UP000503096">
    <property type="component" value="Chromosome"/>
</dbReference>
<keyword evidence="3" id="KW-1185">Reference proteome</keyword>
<feature type="transmembrane region" description="Helical" evidence="1">
    <location>
        <begin position="36"/>
        <end position="54"/>
    </location>
</feature>
<reference evidence="2 3" key="1">
    <citation type="submission" date="2020-04" db="EMBL/GenBank/DDBJ databases">
        <title>Usitatibacter rugosus gen. nov., sp. nov. and Usitatibacter palustris sp. nov., novel members of Usitatibacteraceae fam. nov. within the order Nitrosomonadales isolated from soil.</title>
        <authorList>
            <person name="Huber K.J."/>
            <person name="Neumann-Schaal M."/>
            <person name="Geppert A."/>
            <person name="Luckner M."/>
            <person name="Wanner G."/>
            <person name="Overmann J."/>
        </authorList>
    </citation>
    <scope>NUCLEOTIDE SEQUENCE [LARGE SCALE GENOMIC DNA]</scope>
    <source>
        <strain evidence="2 3">Swamp67</strain>
    </source>
</reference>
<proteinExistence type="predicted"/>
<sequence>MTTWLAIFGVGLLTFLTRASFILFADPHKFPHAFRVALAFVPPAVLAAIVLPGLAMPQGVVDLTIANPRWIAGLVAMVVAARTRNAMATIVAGMTTLWLIQAAVLW</sequence>
<dbReference type="AlphaFoldDB" id="A0A6M4H4A6"/>
<keyword evidence="1" id="KW-0812">Transmembrane</keyword>
<dbReference type="InParanoid" id="A0A6M4H4A6"/>
<feature type="transmembrane region" description="Helical" evidence="1">
    <location>
        <begin position="86"/>
        <end position="105"/>
    </location>
</feature>
<evidence type="ECO:0008006" key="4">
    <source>
        <dbReference type="Google" id="ProtNLM"/>
    </source>
</evidence>
<dbReference type="InterPro" id="IPR008407">
    <property type="entry name" value="Brnchd-chn_aa_trnsp_AzlD"/>
</dbReference>
<accession>A0A6M4H4A6</accession>
<name>A0A6M4H4A6_9PROT</name>
<dbReference type="EMBL" id="CP053073">
    <property type="protein sequence ID" value="QJR13898.1"/>
    <property type="molecule type" value="Genomic_DNA"/>
</dbReference>
<organism evidence="2 3">
    <name type="scientific">Usitatibacter palustris</name>
    <dbReference type="NCBI Taxonomy" id="2732487"/>
    <lineage>
        <taxon>Bacteria</taxon>
        <taxon>Pseudomonadati</taxon>
        <taxon>Pseudomonadota</taxon>
        <taxon>Betaproteobacteria</taxon>
        <taxon>Nitrosomonadales</taxon>
        <taxon>Usitatibacteraceae</taxon>
        <taxon>Usitatibacter</taxon>
    </lineage>
</organism>
<dbReference type="RefSeq" id="WP_171160635.1">
    <property type="nucleotide sequence ID" value="NZ_CP053073.1"/>
</dbReference>
<gene>
    <name evidence="2" type="ORF">DSM104440_00688</name>
</gene>
<evidence type="ECO:0000313" key="2">
    <source>
        <dbReference type="EMBL" id="QJR13898.1"/>
    </source>
</evidence>
<feature type="transmembrane region" description="Helical" evidence="1">
    <location>
        <begin position="6"/>
        <end position="24"/>
    </location>
</feature>